<name>A0ABS1J7F8_9BACL</name>
<feature type="transmembrane region" description="Helical" evidence="3">
    <location>
        <begin position="265"/>
        <end position="284"/>
    </location>
</feature>
<dbReference type="InterPro" id="IPR004995">
    <property type="entry name" value="Spore_Ger"/>
</dbReference>
<gene>
    <name evidence="4" type="ORF">JJB07_06070</name>
</gene>
<dbReference type="RefSeq" id="WP_201632223.1">
    <property type="nucleotide sequence ID" value="NZ_JAEQNB010000001.1"/>
</dbReference>
<accession>A0ABS1J7F8</accession>
<feature type="transmembrane region" description="Helical" evidence="3">
    <location>
        <begin position="385"/>
        <end position="413"/>
    </location>
</feature>
<keyword evidence="2 3" id="KW-0472">Membrane</keyword>
<keyword evidence="3" id="KW-1133">Transmembrane helix</keyword>
<dbReference type="EMBL" id="JAEQNB010000001">
    <property type="protein sequence ID" value="MBL0386217.1"/>
    <property type="molecule type" value="Genomic_DNA"/>
</dbReference>
<protein>
    <submittedName>
        <fullName evidence="4">Spore germination protein</fullName>
    </submittedName>
</protein>
<evidence type="ECO:0000256" key="1">
    <source>
        <dbReference type="ARBA" id="ARBA00005278"/>
    </source>
</evidence>
<feature type="transmembrane region" description="Helical" evidence="3">
    <location>
        <begin position="304"/>
        <end position="323"/>
    </location>
</feature>
<evidence type="ECO:0000256" key="2">
    <source>
        <dbReference type="ARBA" id="ARBA00023136"/>
    </source>
</evidence>
<dbReference type="PANTHER" id="PTHR22550">
    <property type="entry name" value="SPORE GERMINATION PROTEIN"/>
    <property type="match status" value="1"/>
</dbReference>
<dbReference type="Pfam" id="PF03323">
    <property type="entry name" value="GerA"/>
    <property type="match status" value="1"/>
</dbReference>
<keyword evidence="3" id="KW-0812">Transmembrane</keyword>
<evidence type="ECO:0000313" key="4">
    <source>
        <dbReference type="EMBL" id="MBL0386217.1"/>
    </source>
</evidence>
<comment type="similarity">
    <text evidence="1">Belongs to the GerABKA family.</text>
</comment>
<dbReference type="Proteomes" id="UP000602284">
    <property type="component" value="Unassembled WGS sequence"/>
</dbReference>
<keyword evidence="5" id="KW-1185">Reference proteome</keyword>
<evidence type="ECO:0000256" key="3">
    <source>
        <dbReference type="SAM" id="Phobius"/>
    </source>
</evidence>
<dbReference type="PANTHER" id="PTHR22550:SF5">
    <property type="entry name" value="LEUCINE ZIPPER PROTEIN 4"/>
    <property type="match status" value="1"/>
</dbReference>
<reference evidence="4 5" key="1">
    <citation type="submission" date="2021-01" db="EMBL/GenBank/DDBJ databases">
        <title>Tumebacillus sp. strain ITR2 16S ribosomal RNA gene Genome sequencing and assembly.</title>
        <authorList>
            <person name="Kang M."/>
        </authorList>
    </citation>
    <scope>NUCLEOTIDE SEQUENCE [LARGE SCALE GENOMIC DNA]</scope>
    <source>
        <strain evidence="4 5">ITR2</strain>
    </source>
</reference>
<dbReference type="PIRSF" id="PIRSF005690">
    <property type="entry name" value="GerBA"/>
    <property type="match status" value="1"/>
</dbReference>
<proteinExistence type="inferred from homology"/>
<organism evidence="4 5">
    <name type="scientific">Tumebacillus amylolyticus</name>
    <dbReference type="NCBI Taxonomy" id="2801339"/>
    <lineage>
        <taxon>Bacteria</taxon>
        <taxon>Bacillati</taxon>
        <taxon>Bacillota</taxon>
        <taxon>Bacilli</taxon>
        <taxon>Bacillales</taxon>
        <taxon>Alicyclobacillaceae</taxon>
        <taxon>Tumebacillus</taxon>
    </lineage>
</organism>
<evidence type="ECO:0000313" key="5">
    <source>
        <dbReference type="Proteomes" id="UP000602284"/>
    </source>
</evidence>
<comment type="caution">
    <text evidence="4">The sequence shown here is derived from an EMBL/GenBank/DDBJ whole genome shotgun (WGS) entry which is preliminary data.</text>
</comment>
<feature type="transmembrane region" description="Helical" evidence="3">
    <location>
        <begin position="354"/>
        <end position="373"/>
    </location>
</feature>
<sequence length="426" mass="47826">MRFESLQKNEDFLTREFEKNKFTICLYYFASVCNEADIFKKLISTFYRTESAADYETYLKSFPNWSVRSSEAEAIEKMLDGHVIISIHEQMISVSMRNFMSRSVDVSTDENILQGPKDGLSENIETSLNLIRNRYKRKTLLVESHFVGNDSNIKLIVLFDETLAETTTLATLKEKLSQLQMTILQSAGQLQKNLIHNKFNLFPLFLTTERPDRVVKNLAEGKIVILLEGSSWGLIGPVTFFDFFKSMDDTVQMPIIGKFLLTLRYVALLITLILPALYISIISYSPDVLKVQFALLVAGSRMTVPFPSYIEIMFMLILTEFLIEASIRLPKTISPTATTVGGLILGQAATEAGLVANVMIIVISVVAISNFVVPVNAMHQAIRIIRYPLILLASFLGTIGVVVGLLALLAYLCSLRSLGKPYMKLL</sequence>
<dbReference type="InterPro" id="IPR050768">
    <property type="entry name" value="UPF0353/GerABKA_families"/>
</dbReference>